<accession>S3ZBT8</accession>
<proteinExistence type="predicted"/>
<name>S3ZBT8_9ACTN</name>
<sequence length="127" mass="13403">MLTGTAVLALAGCSSLAGRESAATAVAEHFQRSHLRPQAACHDLAPATREELELDAESACPDALRDLGLPVARRVTGVDVYGRQARVVLDRDTLFLASVDGDWKITAAGCTPPDTAERPYDCLLKGG</sequence>
<reference evidence="1 2" key="1">
    <citation type="submission" date="2013-02" db="EMBL/GenBank/DDBJ databases">
        <title>Draft Genome Sequence of Streptomyces aurantiacus, Which Produces Setomimycin.</title>
        <authorList>
            <person name="Gruening B.A."/>
            <person name="Praeg A."/>
            <person name="Erxleben A."/>
            <person name="Guenther S."/>
            <person name="Mueller M."/>
        </authorList>
    </citation>
    <scope>NUCLEOTIDE SEQUENCE [LARGE SCALE GENOMIC DNA]</scope>
    <source>
        <strain evidence="1 2">JA 4570</strain>
    </source>
</reference>
<gene>
    <name evidence="1" type="ORF">STRAU_5808</name>
</gene>
<evidence type="ECO:0000313" key="2">
    <source>
        <dbReference type="Proteomes" id="UP000014629"/>
    </source>
</evidence>
<evidence type="ECO:0000313" key="1">
    <source>
        <dbReference type="EMBL" id="EPH41156.1"/>
    </source>
</evidence>
<dbReference type="AlphaFoldDB" id="S3ZBT8"/>
<dbReference type="EMBL" id="AOPZ01000337">
    <property type="protein sequence ID" value="EPH41156.1"/>
    <property type="molecule type" value="Genomic_DNA"/>
</dbReference>
<keyword evidence="2" id="KW-1185">Reference proteome</keyword>
<dbReference type="PATRIC" id="fig|1286094.4.peg.5733"/>
<dbReference type="Proteomes" id="UP000014629">
    <property type="component" value="Unassembled WGS sequence"/>
</dbReference>
<organism evidence="1 2">
    <name type="scientific">Streptomyces aurantiacus JA 4570</name>
    <dbReference type="NCBI Taxonomy" id="1286094"/>
    <lineage>
        <taxon>Bacteria</taxon>
        <taxon>Bacillati</taxon>
        <taxon>Actinomycetota</taxon>
        <taxon>Actinomycetes</taxon>
        <taxon>Kitasatosporales</taxon>
        <taxon>Streptomycetaceae</taxon>
        <taxon>Streptomyces</taxon>
        <taxon>Streptomyces aurantiacus group</taxon>
    </lineage>
</organism>
<comment type="caution">
    <text evidence="1">The sequence shown here is derived from an EMBL/GenBank/DDBJ whole genome shotgun (WGS) entry which is preliminary data.</text>
</comment>
<protein>
    <submittedName>
        <fullName evidence="1">Uncharacterized protein</fullName>
    </submittedName>
</protein>